<feature type="transmembrane region" description="Helical" evidence="10">
    <location>
        <begin position="33"/>
        <end position="52"/>
    </location>
</feature>
<evidence type="ECO:0000313" key="12">
    <source>
        <dbReference type="EMBL" id="TFK28827.1"/>
    </source>
</evidence>
<comment type="subcellular location">
    <subcellularLocation>
        <location evidence="2">Golgi apparatus membrane</location>
        <topology evidence="2">Multi-pass membrane protein</topology>
    </subcellularLocation>
</comment>
<feature type="transmembrane region" description="Helical" evidence="10">
    <location>
        <begin position="186"/>
        <end position="207"/>
    </location>
</feature>
<dbReference type="GO" id="GO:0000022">
    <property type="term" value="P:mitotic spindle elongation"/>
    <property type="evidence" value="ECO:0007669"/>
    <property type="project" value="TreeGrafter"/>
</dbReference>
<dbReference type="GO" id="GO:0000139">
    <property type="term" value="C:Golgi membrane"/>
    <property type="evidence" value="ECO:0007669"/>
    <property type="project" value="UniProtKB-SubCell"/>
</dbReference>
<dbReference type="InterPro" id="IPR051076">
    <property type="entry name" value="Golgi_membrane_TVP38/TMEM64"/>
</dbReference>
<dbReference type="OrthoDB" id="166803at2759"/>
<dbReference type="STRING" id="230819.A0A5C3L7Q5"/>
<accession>A0A5C3L7Q5</accession>
<dbReference type="GO" id="GO:0016192">
    <property type="term" value="P:vesicle-mediated transport"/>
    <property type="evidence" value="ECO:0007669"/>
    <property type="project" value="TreeGrafter"/>
</dbReference>
<dbReference type="Pfam" id="PF09335">
    <property type="entry name" value="VTT_dom"/>
    <property type="match status" value="1"/>
</dbReference>
<reference evidence="12 13" key="1">
    <citation type="journal article" date="2019" name="Nat. Ecol. Evol.">
        <title>Megaphylogeny resolves global patterns of mushroom evolution.</title>
        <authorList>
            <person name="Varga T."/>
            <person name="Krizsan K."/>
            <person name="Foldi C."/>
            <person name="Dima B."/>
            <person name="Sanchez-Garcia M."/>
            <person name="Sanchez-Ramirez S."/>
            <person name="Szollosi G.J."/>
            <person name="Szarkandi J.G."/>
            <person name="Papp V."/>
            <person name="Albert L."/>
            <person name="Andreopoulos W."/>
            <person name="Angelini C."/>
            <person name="Antonin V."/>
            <person name="Barry K.W."/>
            <person name="Bougher N.L."/>
            <person name="Buchanan P."/>
            <person name="Buyck B."/>
            <person name="Bense V."/>
            <person name="Catcheside P."/>
            <person name="Chovatia M."/>
            <person name="Cooper J."/>
            <person name="Damon W."/>
            <person name="Desjardin D."/>
            <person name="Finy P."/>
            <person name="Geml J."/>
            <person name="Haridas S."/>
            <person name="Hughes K."/>
            <person name="Justo A."/>
            <person name="Karasinski D."/>
            <person name="Kautmanova I."/>
            <person name="Kiss B."/>
            <person name="Kocsube S."/>
            <person name="Kotiranta H."/>
            <person name="LaButti K.M."/>
            <person name="Lechner B.E."/>
            <person name="Liimatainen K."/>
            <person name="Lipzen A."/>
            <person name="Lukacs Z."/>
            <person name="Mihaltcheva S."/>
            <person name="Morgado L.N."/>
            <person name="Niskanen T."/>
            <person name="Noordeloos M.E."/>
            <person name="Ohm R.A."/>
            <person name="Ortiz-Santana B."/>
            <person name="Ovrebo C."/>
            <person name="Racz N."/>
            <person name="Riley R."/>
            <person name="Savchenko A."/>
            <person name="Shiryaev A."/>
            <person name="Soop K."/>
            <person name="Spirin V."/>
            <person name="Szebenyi C."/>
            <person name="Tomsovsky M."/>
            <person name="Tulloss R.E."/>
            <person name="Uehling J."/>
            <person name="Grigoriev I.V."/>
            <person name="Vagvolgyi C."/>
            <person name="Papp T."/>
            <person name="Martin F.M."/>
            <person name="Miettinen O."/>
            <person name="Hibbett D.S."/>
            <person name="Nagy L.G."/>
        </authorList>
    </citation>
    <scope>NUCLEOTIDE SEQUENCE [LARGE SCALE GENOMIC DNA]</scope>
    <source>
        <strain evidence="12 13">CBS 121175</strain>
    </source>
</reference>
<sequence length="291" mass="32439">MAATSVSRPWNLLKWLITSAIQRYHKLHVFGKVFIWLLVLFYVAFGAFVFIVTPSRIAQFLYDQAKLLAATRLGWLGIIAAMILISFPPFIGHTTLVTLCGFAYGMKGFYIAIAGSLLGSALVFTVLRLLFSQRIRAWSAQNEKWQALEAVVRSKGLPLIILIRVSPFPPWVYANSLFASIEPVKLWQFVVATCFISPKLLLHVFIGSKMAALSDGDQRGRMDTHDKIINGLLVGGGIIIAIFTSWLVYNLVQSHIRHLQGIPPETDELAAEAIEDYDEDAPLLSPTHSRV</sequence>
<feature type="transmembrane region" description="Helical" evidence="10">
    <location>
        <begin position="228"/>
        <end position="249"/>
    </location>
</feature>
<evidence type="ECO:0000259" key="11">
    <source>
        <dbReference type="Pfam" id="PF09335"/>
    </source>
</evidence>
<feature type="transmembrane region" description="Helical" evidence="10">
    <location>
        <begin position="73"/>
        <end position="91"/>
    </location>
</feature>
<feature type="transmembrane region" description="Helical" evidence="10">
    <location>
        <begin position="111"/>
        <end position="131"/>
    </location>
</feature>
<keyword evidence="7 10" id="KW-1133">Transmembrane helix</keyword>
<dbReference type="PANTHER" id="PTHR47549:SF1">
    <property type="entry name" value="GOLGI APPARATUS MEMBRANE PROTEIN TVP38"/>
    <property type="match status" value="1"/>
</dbReference>
<dbReference type="PANTHER" id="PTHR47549">
    <property type="entry name" value="GOLGI APPARATUS MEMBRANE PROTEIN TVP38-RELATED"/>
    <property type="match status" value="1"/>
</dbReference>
<keyword evidence="13" id="KW-1185">Reference proteome</keyword>
<organism evidence="12 13">
    <name type="scientific">Coprinopsis marcescibilis</name>
    <name type="common">Agaric fungus</name>
    <name type="synonym">Psathyrella marcescibilis</name>
    <dbReference type="NCBI Taxonomy" id="230819"/>
    <lineage>
        <taxon>Eukaryota</taxon>
        <taxon>Fungi</taxon>
        <taxon>Dikarya</taxon>
        <taxon>Basidiomycota</taxon>
        <taxon>Agaricomycotina</taxon>
        <taxon>Agaricomycetes</taxon>
        <taxon>Agaricomycetidae</taxon>
        <taxon>Agaricales</taxon>
        <taxon>Agaricineae</taxon>
        <taxon>Psathyrellaceae</taxon>
        <taxon>Coprinopsis</taxon>
    </lineage>
</organism>
<evidence type="ECO:0000256" key="8">
    <source>
        <dbReference type="ARBA" id="ARBA00023034"/>
    </source>
</evidence>
<gene>
    <name evidence="12" type="ORF">FA15DRAFT_664902</name>
</gene>
<protein>
    <recommendedName>
        <fullName evidence="4">Golgi apparatus membrane protein TVP38</fullName>
    </recommendedName>
    <alternativeName>
        <fullName evidence="5">Golgi apparatus membrane protein tvp38</fullName>
    </alternativeName>
</protein>
<evidence type="ECO:0000256" key="4">
    <source>
        <dbReference type="ARBA" id="ARBA00013533"/>
    </source>
</evidence>
<evidence type="ECO:0000256" key="5">
    <source>
        <dbReference type="ARBA" id="ARBA00020673"/>
    </source>
</evidence>
<proteinExistence type="inferred from homology"/>
<dbReference type="Proteomes" id="UP000307440">
    <property type="component" value="Unassembled WGS sequence"/>
</dbReference>
<keyword evidence="6 10" id="KW-0812">Transmembrane</keyword>
<dbReference type="EMBL" id="ML210153">
    <property type="protein sequence ID" value="TFK28827.1"/>
    <property type="molecule type" value="Genomic_DNA"/>
</dbReference>
<comment type="similarity">
    <text evidence="3">Belongs to the TVP38/TMEM64 family.</text>
</comment>
<feature type="domain" description="VTT" evidence="11">
    <location>
        <begin position="93"/>
        <end position="208"/>
    </location>
</feature>
<evidence type="ECO:0000256" key="9">
    <source>
        <dbReference type="ARBA" id="ARBA00023136"/>
    </source>
</evidence>
<evidence type="ECO:0000256" key="7">
    <source>
        <dbReference type="ARBA" id="ARBA00022989"/>
    </source>
</evidence>
<dbReference type="InterPro" id="IPR032816">
    <property type="entry name" value="VTT_dom"/>
</dbReference>
<evidence type="ECO:0000256" key="10">
    <source>
        <dbReference type="SAM" id="Phobius"/>
    </source>
</evidence>
<evidence type="ECO:0000256" key="6">
    <source>
        <dbReference type="ARBA" id="ARBA00022692"/>
    </source>
</evidence>
<keyword evidence="8" id="KW-0333">Golgi apparatus</keyword>
<evidence type="ECO:0000313" key="13">
    <source>
        <dbReference type="Proteomes" id="UP000307440"/>
    </source>
</evidence>
<name>A0A5C3L7Q5_COPMA</name>
<evidence type="ECO:0000256" key="3">
    <source>
        <dbReference type="ARBA" id="ARBA00008640"/>
    </source>
</evidence>
<dbReference type="AlphaFoldDB" id="A0A5C3L7Q5"/>
<keyword evidence="9 10" id="KW-0472">Membrane</keyword>
<evidence type="ECO:0000256" key="2">
    <source>
        <dbReference type="ARBA" id="ARBA00004653"/>
    </source>
</evidence>
<comment type="function">
    <text evidence="1">Golgi membrane protein involved in vesicular trafficking and spindle migration.</text>
</comment>
<evidence type="ECO:0000256" key="1">
    <source>
        <dbReference type="ARBA" id="ARBA00002978"/>
    </source>
</evidence>